<dbReference type="PRINTS" id="PR01438">
    <property type="entry name" value="UNVRSLSTRESS"/>
</dbReference>
<gene>
    <name evidence="3" type="ORF">SAMN05216353_15211</name>
</gene>
<evidence type="ECO:0000313" key="3">
    <source>
        <dbReference type="EMBL" id="SFG52965.1"/>
    </source>
</evidence>
<evidence type="ECO:0000313" key="4">
    <source>
        <dbReference type="Proteomes" id="UP000198897"/>
    </source>
</evidence>
<proteinExistence type="inferred from homology"/>
<evidence type="ECO:0000256" key="1">
    <source>
        <dbReference type="ARBA" id="ARBA00008791"/>
    </source>
</evidence>
<organism evidence="3 4">
    <name type="scientific">Halobacillus alkaliphilus</name>
    <dbReference type="NCBI Taxonomy" id="396056"/>
    <lineage>
        <taxon>Bacteria</taxon>
        <taxon>Bacillati</taxon>
        <taxon>Bacillota</taxon>
        <taxon>Bacilli</taxon>
        <taxon>Bacillales</taxon>
        <taxon>Bacillaceae</taxon>
        <taxon>Halobacillus</taxon>
    </lineage>
</organism>
<dbReference type="InterPro" id="IPR006015">
    <property type="entry name" value="Universal_stress_UspA"/>
</dbReference>
<dbReference type="PANTHER" id="PTHR46268">
    <property type="entry name" value="STRESS RESPONSE PROTEIN NHAX"/>
    <property type="match status" value="1"/>
</dbReference>
<dbReference type="CDD" id="cd00293">
    <property type="entry name" value="USP-like"/>
    <property type="match status" value="1"/>
</dbReference>
<dbReference type="Pfam" id="PF00582">
    <property type="entry name" value="Usp"/>
    <property type="match status" value="1"/>
</dbReference>
<dbReference type="EMBL" id="FOOG01000052">
    <property type="protein sequence ID" value="SFG52965.1"/>
    <property type="molecule type" value="Genomic_DNA"/>
</dbReference>
<name>A0A1I2SJB4_9BACI</name>
<dbReference type="AlphaFoldDB" id="A0A1I2SJB4"/>
<accession>A0A1I2SJB4</accession>
<dbReference type="RefSeq" id="WP_089754325.1">
    <property type="nucleotide sequence ID" value="NZ_FOOG01000052.1"/>
</dbReference>
<comment type="similarity">
    <text evidence="1">Belongs to the universal stress protein A family.</text>
</comment>
<keyword evidence="4" id="KW-1185">Reference proteome</keyword>
<dbReference type="Gene3D" id="3.40.50.620">
    <property type="entry name" value="HUPs"/>
    <property type="match status" value="1"/>
</dbReference>
<sequence length="140" mass="15910">MFKNILLATDGSDHSRRAIDQTLKMVSPHKDEVHIDLIYVVDGETSKQDVLNYGDSHTATKKRKEKFLDIIQYVESEGVSSEFIMLHGDPSEEMIEYANQEDYDCVVIGSRGRNKWQTLILGSVSHKLVKYVQAPVIVVK</sequence>
<dbReference type="OrthoDB" id="9777884at2"/>
<dbReference type="SUPFAM" id="SSF52402">
    <property type="entry name" value="Adenine nucleotide alpha hydrolases-like"/>
    <property type="match status" value="1"/>
</dbReference>
<feature type="domain" description="UspA" evidence="2">
    <location>
        <begin position="1"/>
        <end position="140"/>
    </location>
</feature>
<dbReference type="Proteomes" id="UP000198897">
    <property type="component" value="Unassembled WGS sequence"/>
</dbReference>
<dbReference type="InterPro" id="IPR006016">
    <property type="entry name" value="UspA"/>
</dbReference>
<evidence type="ECO:0000259" key="2">
    <source>
        <dbReference type="Pfam" id="PF00582"/>
    </source>
</evidence>
<dbReference type="PANTHER" id="PTHR46268:SF6">
    <property type="entry name" value="UNIVERSAL STRESS PROTEIN UP12"/>
    <property type="match status" value="1"/>
</dbReference>
<reference evidence="4" key="1">
    <citation type="submission" date="2016-10" db="EMBL/GenBank/DDBJ databases">
        <authorList>
            <person name="Varghese N."/>
            <person name="Submissions S."/>
        </authorList>
    </citation>
    <scope>NUCLEOTIDE SEQUENCE [LARGE SCALE GENOMIC DNA]</scope>
    <source>
        <strain evidence="4">FP5</strain>
    </source>
</reference>
<dbReference type="InterPro" id="IPR014729">
    <property type="entry name" value="Rossmann-like_a/b/a_fold"/>
</dbReference>
<protein>
    <submittedName>
        <fullName evidence="3">Nucleotide-binding universal stress protein, UspA family</fullName>
    </submittedName>
</protein>